<reference evidence="1" key="2">
    <citation type="submission" date="2023-02" db="EMBL/GenBank/DDBJ databases">
        <authorList>
            <person name="Sun Q."/>
            <person name="Mori K."/>
        </authorList>
    </citation>
    <scope>NUCLEOTIDE SEQUENCE</scope>
    <source>
        <strain evidence="1">NBRC 112290</strain>
    </source>
</reference>
<dbReference type="AlphaFoldDB" id="A0AA37XGH7"/>
<name>A0AA37XGH7_9MICO</name>
<dbReference type="RefSeq" id="WP_284251657.1">
    <property type="nucleotide sequence ID" value="NZ_BSUM01000001.1"/>
</dbReference>
<accession>A0AA37XGH7</accession>
<protein>
    <recommendedName>
        <fullName evidence="3">Polyketide cyclase / dehydrase and lipid transport</fullName>
    </recommendedName>
</protein>
<gene>
    <name evidence="1" type="ORF">GCM10025875_29470</name>
</gene>
<sequence length="94" mass="10096">MRGPLGLRAEVVVTAVDESTRTWSWTARSGPVELDLAHGVGPAGDGGARTWLRIRGPRPLVLAYAVPARLALRRLVRLPVTAAEESTERSDPAD</sequence>
<dbReference type="EMBL" id="BSUM01000001">
    <property type="protein sequence ID" value="GMA32955.1"/>
    <property type="molecule type" value="Genomic_DNA"/>
</dbReference>
<evidence type="ECO:0008006" key="3">
    <source>
        <dbReference type="Google" id="ProtNLM"/>
    </source>
</evidence>
<comment type="caution">
    <text evidence="1">The sequence shown here is derived from an EMBL/GenBank/DDBJ whole genome shotgun (WGS) entry which is preliminary data.</text>
</comment>
<proteinExistence type="predicted"/>
<reference evidence="1" key="1">
    <citation type="journal article" date="2014" name="Int. J. Syst. Evol. Microbiol.">
        <title>Complete genome sequence of Corynebacterium casei LMG S-19264T (=DSM 44701T), isolated from a smear-ripened cheese.</title>
        <authorList>
            <consortium name="US DOE Joint Genome Institute (JGI-PGF)"/>
            <person name="Walter F."/>
            <person name="Albersmeier A."/>
            <person name="Kalinowski J."/>
            <person name="Ruckert C."/>
        </authorList>
    </citation>
    <scope>NUCLEOTIDE SEQUENCE</scope>
    <source>
        <strain evidence="1">NBRC 112290</strain>
    </source>
</reference>
<organism evidence="1 2">
    <name type="scientific">Litorihabitans aurantiacus</name>
    <dbReference type="NCBI Taxonomy" id="1930061"/>
    <lineage>
        <taxon>Bacteria</taxon>
        <taxon>Bacillati</taxon>
        <taxon>Actinomycetota</taxon>
        <taxon>Actinomycetes</taxon>
        <taxon>Micrococcales</taxon>
        <taxon>Beutenbergiaceae</taxon>
        <taxon>Litorihabitans</taxon>
    </lineage>
</organism>
<evidence type="ECO:0000313" key="2">
    <source>
        <dbReference type="Proteomes" id="UP001157161"/>
    </source>
</evidence>
<evidence type="ECO:0000313" key="1">
    <source>
        <dbReference type="EMBL" id="GMA32955.1"/>
    </source>
</evidence>
<dbReference type="Proteomes" id="UP001157161">
    <property type="component" value="Unassembled WGS sequence"/>
</dbReference>
<keyword evidence="2" id="KW-1185">Reference proteome</keyword>